<reference evidence="2 3" key="1">
    <citation type="submission" date="2024-06" db="EMBL/GenBank/DDBJ databases">
        <title>Sorghum-associated microbial communities from plants grown in Nebraska, USA.</title>
        <authorList>
            <person name="Schachtman D."/>
        </authorList>
    </citation>
    <scope>NUCLEOTIDE SEQUENCE [LARGE SCALE GENOMIC DNA]</scope>
    <source>
        <strain evidence="2 3">2857</strain>
    </source>
</reference>
<evidence type="ECO:0000313" key="3">
    <source>
        <dbReference type="Proteomes" id="UP001549257"/>
    </source>
</evidence>
<gene>
    <name evidence="2" type="ORF">ABIE21_002649</name>
</gene>
<protein>
    <recommendedName>
        <fullName evidence="1">Zinc-ribbon 15 domain-containing protein</fullName>
    </recommendedName>
</protein>
<dbReference type="RefSeq" id="WP_354025298.1">
    <property type="nucleotide sequence ID" value="NZ_JBEPSJ010000003.1"/>
</dbReference>
<name>A0ABV2QQ21_9MICO</name>
<evidence type="ECO:0000259" key="1">
    <source>
        <dbReference type="Pfam" id="PF17032"/>
    </source>
</evidence>
<proteinExistence type="predicted"/>
<evidence type="ECO:0000313" key="2">
    <source>
        <dbReference type="EMBL" id="MET4583130.1"/>
    </source>
</evidence>
<organism evidence="2 3">
    <name type="scientific">Conyzicola nivalis</name>
    <dbReference type="NCBI Taxonomy" id="1477021"/>
    <lineage>
        <taxon>Bacteria</taxon>
        <taxon>Bacillati</taxon>
        <taxon>Actinomycetota</taxon>
        <taxon>Actinomycetes</taxon>
        <taxon>Micrococcales</taxon>
        <taxon>Microbacteriaceae</taxon>
        <taxon>Conyzicola</taxon>
    </lineage>
</organism>
<dbReference type="InterPro" id="IPR031493">
    <property type="entry name" value="Zinc_ribbon_15"/>
</dbReference>
<dbReference type="EMBL" id="JBEPSJ010000003">
    <property type="protein sequence ID" value="MET4583130.1"/>
    <property type="molecule type" value="Genomic_DNA"/>
</dbReference>
<dbReference type="Proteomes" id="UP001549257">
    <property type="component" value="Unassembled WGS sequence"/>
</dbReference>
<dbReference type="Pfam" id="PF17032">
    <property type="entry name" value="Zn_ribbon_15"/>
    <property type="match status" value="1"/>
</dbReference>
<feature type="domain" description="Zinc-ribbon 15" evidence="1">
    <location>
        <begin position="20"/>
        <end position="63"/>
    </location>
</feature>
<accession>A0ABV2QQ21</accession>
<sequence>MFLLFGSRATEQIVNVVTFVCGYCHTSARQNVVRSANRFTLFFVPLFTFSTRFYNECTNCGGRTALTRAQVEHSLSSVARDTAR</sequence>
<comment type="caution">
    <text evidence="2">The sequence shown here is derived from an EMBL/GenBank/DDBJ whole genome shotgun (WGS) entry which is preliminary data.</text>
</comment>
<keyword evidence="3" id="KW-1185">Reference proteome</keyword>